<reference evidence="4 5" key="1">
    <citation type="submission" date="2024-01" db="EMBL/GenBank/DDBJ databases">
        <authorList>
            <person name="Allen C."/>
            <person name="Tagirdzhanova G."/>
        </authorList>
    </citation>
    <scope>NUCLEOTIDE SEQUENCE [LARGE SCALE GENOMIC DNA]</scope>
</reference>
<feature type="compositionally biased region" description="Low complexity" evidence="2">
    <location>
        <begin position="174"/>
        <end position="183"/>
    </location>
</feature>
<dbReference type="Proteomes" id="UP001642482">
    <property type="component" value="Unassembled WGS sequence"/>
</dbReference>
<dbReference type="Pfam" id="PF13926">
    <property type="entry name" value="DUF4211"/>
    <property type="match status" value="1"/>
</dbReference>
<name>A0ABP0CEQ1_9PEZI</name>
<comment type="caution">
    <text evidence="4">The sequence shown here is derived from an EMBL/GenBank/DDBJ whole genome shotgun (WGS) entry which is preliminary data.</text>
</comment>
<feature type="compositionally biased region" description="Acidic residues" evidence="2">
    <location>
        <begin position="82"/>
        <end position="98"/>
    </location>
</feature>
<feature type="compositionally biased region" description="Basic and acidic residues" evidence="2">
    <location>
        <begin position="201"/>
        <end position="217"/>
    </location>
</feature>
<feature type="region of interest" description="Disordered" evidence="2">
    <location>
        <begin position="25"/>
        <end position="330"/>
    </location>
</feature>
<feature type="compositionally biased region" description="Basic and acidic residues" evidence="2">
    <location>
        <begin position="225"/>
        <end position="242"/>
    </location>
</feature>
<feature type="compositionally biased region" description="Acidic residues" evidence="2">
    <location>
        <begin position="320"/>
        <end position="330"/>
    </location>
</feature>
<feature type="compositionally biased region" description="Basic residues" evidence="2">
    <location>
        <begin position="189"/>
        <end position="200"/>
    </location>
</feature>
<evidence type="ECO:0000256" key="1">
    <source>
        <dbReference type="SAM" id="Coils"/>
    </source>
</evidence>
<dbReference type="InterPro" id="IPR025451">
    <property type="entry name" value="DUF4211"/>
</dbReference>
<feature type="compositionally biased region" description="Basic residues" evidence="2">
    <location>
        <begin position="271"/>
        <end position="289"/>
    </location>
</feature>
<feature type="compositionally biased region" description="Acidic residues" evidence="2">
    <location>
        <begin position="245"/>
        <end position="259"/>
    </location>
</feature>
<feature type="compositionally biased region" description="Acidic residues" evidence="2">
    <location>
        <begin position="502"/>
        <end position="513"/>
    </location>
</feature>
<feature type="region of interest" description="Disordered" evidence="2">
    <location>
        <begin position="502"/>
        <end position="528"/>
    </location>
</feature>
<evidence type="ECO:0000313" key="5">
    <source>
        <dbReference type="Proteomes" id="UP001642482"/>
    </source>
</evidence>
<gene>
    <name evidence="4" type="ORF">SEUCBS140593_007617</name>
</gene>
<accession>A0ABP0CEQ1</accession>
<feature type="compositionally biased region" description="Polar residues" evidence="2">
    <location>
        <begin position="101"/>
        <end position="113"/>
    </location>
</feature>
<keyword evidence="5" id="KW-1185">Reference proteome</keyword>
<evidence type="ECO:0000259" key="3">
    <source>
        <dbReference type="Pfam" id="PF13926"/>
    </source>
</evidence>
<feature type="domain" description="DUF4211" evidence="3">
    <location>
        <begin position="337"/>
        <end position="498"/>
    </location>
</feature>
<evidence type="ECO:0000313" key="4">
    <source>
        <dbReference type="EMBL" id="CAK7230524.1"/>
    </source>
</evidence>
<dbReference type="PANTHER" id="PTHR14689:SF0">
    <property type="entry name" value="COILED-COIL DOMAIN-CONTAINING PROTEIN 82"/>
    <property type="match status" value="1"/>
</dbReference>
<feature type="compositionally biased region" description="Polar residues" evidence="2">
    <location>
        <begin position="61"/>
        <end position="72"/>
    </location>
</feature>
<organism evidence="4 5">
    <name type="scientific">Sporothrix eucalyptigena</name>
    <dbReference type="NCBI Taxonomy" id="1812306"/>
    <lineage>
        <taxon>Eukaryota</taxon>
        <taxon>Fungi</taxon>
        <taxon>Dikarya</taxon>
        <taxon>Ascomycota</taxon>
        <taxon>Pezizomycotina</taxon>
        <taxon>Sordariomycetes</taxon>
        <taxon>Sordariomycetidae</taxon>
        <taxon>Ophiostomatales</taxon>
        <taxon>Ophiostomataceae</taxon>
        <taxon>Sporothrix</taxon>
    </lineage>
</organism>
<feature type="compositionally biased region" description="Acidic residues" evidence="2">
    <location>
        <begin position="148"/>
        <end position="157"/>
    </location>
</feature>
<feature type="compositionally biased region" description="Acidic residues" evidence="2">
    <location>
        <begin position="119"/>
        <end position="132"/>
    </location>
</feature>
<dbReference type="PANTHER" id="PTHR14689">
    <property type="entry name" value="PHORBOL-ESTER_DAG-TYPE DOMAIN-CONTAINING PROTEIN"/>
    <property type="match status" value="1"/>
</dbReference>
<sequence>MARSRKKGRQQTIEDVLSRAARFRASGSSPIVRRPVQVVEASDDDDDDELPVRRVGRKATFKSTGLGSSPTPNKARRGLVIDSDEEEEDDADSDDTDDTLPKQTPSNVSSNGKRASVVDSDEEEEDGDDDDDVRPAKRRRQDRKPAAESEEESDDDLVVLTHAPKQTPSRLVRATAAQQQYATSSVSRSARKSGARSVKQRHLELLRRRRLGEKVTESDLEDPLSEDKPRVALYDKDPDHVALSDFEDDEEKEEQEEIEPVSAEQMEKDLKRKWKNDKKKEKKEKKRRKAEQEQEQFSEIMQLRSNFDEESDDGYGFLSGDEEGAGPQDEEAEDMADFIDDSHAGLIGAPDSLYAEDEQAMLRREIPLQFTFQAHKPLKSHFKDAVEWLVHRRVNPGGAFAEADDELYRVAWDRLDREVGGLAQSRFISSVWTPEFYSTLRARPYMDSFNIRPSGGRSKDAIIIPGMDENLCHACGRTNHPASFRVMFSGKAYDSKTLDDIEEADSDEDDSDKDDDHKSLDGNGNALPPTSRQWYVGVVCHSNAETAHDLLHWRRALKDWVEEKLKADRLLDQLEGRKKKMKTRKRRAFANKIVDDWEANGTVTSLFRDFSKMLEGAQAKSTKTLSRFGR</sequence>
<keyword evidence="1" id="KW-0175">Coiled coil</keyword>
<dbReference type="EMBL" id="CAWUHD010000094">
    <property type="protein sequence ID" value="CAK7230524.1"/>
    <property type="molecule type" value="Genomic_DNA"/>
</dbReference>
<protein>
    <recommendedName>
        <fullName evidence="3">DUF4211 domain-containing protein</fullName>
    </recommendedName>
</protein>
<feature type="coiled-coil region" evidence="1">
    <location>
        <begin position="557"/>
        <end position="591"/>
    </location>
</feature>
<proteinExistence type="predicted"/>
<evidence type="ECO:0000256" key="2">
    <source>
        <dbReference type="SAM" id="MobiDB-lite"/>
    </source>
</evidence>